<sequence length="746" mass="78115">MVFDRPGFDAASLADTPLGTLGRIEPLDLAHASGFRLVGRQLPPEVSADGNRWRLVFAPDARPPATPLVVGIATDTHGNRQLAIKVAGAHAALNLIDPDIGDTITVVPVTKGGAGILAAARLPDLSLLASTQGIAFLPLSDGLETLVDANAVVITGPQGGLTLSGTPPAVPGHGRGPAQAGLDVGTWALPGNVGDLRAQLAREVSTAEPANRQQARLRFARYLVSQGLGAEAIGLAKLIAQDDPALADDLGFRQMRGIAQAMQERPAEALTDLSLPALEFSPDAVLWRGYALAAQGQTAQAHRVFAGTAAVDHYPAHIATRLLAAMTDTALAADDLAAAAEFSRALGERAATAATKAQAQALAGRVALRNADVPAAREQFEAALASGERTARVDAELGLIELGLADGTMTRPQAIERLDRLRYAWRGDAKELAVLRRLADLQLAEGRWRDGLETLRVAMKLFPDDPGRDALAETQVAAFRRLFLLGAADALPPVQAVALYFDYRDLTPLGADGDEMIRRLADRLIQVELLDQAKTLLTHQVTYRLQGIAQAQVAANLALLHLADHEAAKALGVLDGTEQPTLPEATARLRRLLRAGALADLGRGAEAKALLAGDSSEDAARLGAEIAWNARDWAGAAQSLGRLLANVTPPAGGPPGAGTERLALRLAIAAALAKDAERLKALVQKWGPSMAQSKSAEAFAMLTGTTDPSAIATRNLAQTMANAGADTGFMDMLRQRLAAGQLNAIN</sequence>
<dbReference type="OrthoDB" id="7431909at2"/>
<dbReference type="Gene3D" id="1.25.40.10">
    <property type="entry name" value="Tetratricopeptide repeat domain"/>
    <property type="match status" value="1"/>
</dbReference>
<dbReference type="AlphaFoldDB" id="A0A418WAY6"/>
<dbReference type="RefSeq" id="WP_119777759.1">
    <property type="nucleotide sequence ID" value="NZ_QYUK01000011.1"/>
</dbReference>
<keyword evidence="2" id="KW-1185">Reference proteome</keyword>
<accession>A0A418WAY6</accession>
<name>A0A418WAY6_9PROT</name>
<dbReference type="Proteomes" id="UP000284605">
    <property type="component" value="Unassembled WGS sequence"/>
</dbReference>
<evidence type="ECO:0008006" key="3">
    <source>
        <dbReference type="Google" id="ProtNLM"/>
    </source>
</evidence>
<organism evidence="1 2">
    <name type="scientific">Oleomonas cavernae</name>
    <dbReference type="NCBI Taxonomy" id="2320859"/>
    <lineage>
        <taxon>Bacteria</taxon>
        <taxon>Pseudomonadati</taxon>
        <taxon>Pseudomonadota</taxon>
        <taxon>Alphaproteobacteria</taxon>
        <taxon>Acetobacterales</taxon>
        <taxon>Acetobacteraceae</taxon>
        <taxon>Oleomonas</taxon>
    </lineage>
</organism>
<comment type="caution">
    <text evidence="1">The sequence shown here is derived from an EMBL/GenBank/DDBJ whole genome shotgun (WGS) entry which is preliminary data.</text>
</comment>
<gene>
    <name evidence="1" type="ORF">D3874_08825</name>
</gene>
<dbReference type="InterPro" id="IPR011990">
    <property type="entry name" value="TPR-like_helical_dom_sf"/>
</dbReference>
<dbReference type="EMBL" id="QYUK01000011">
    <property type="protein sequence ID" value="RJF87116.1"/>
    <property type="molecule type" value="Genomic_DNA"/>
</dbReference>
<evidence type="ECO:0000313" key="1">
    <source>
        <dbReference type="EMBL" id="RJF87116.1"/>
    </source>
</evidence>
<dbReference type="SUPFAM" id="SSF48452">
    <property type="entry name" value="TPR-like"/>
    <property type="match status" value="1"/>
</dbReference>
<protein>
    <recommendedName>
        <fullName evidence="3">Tetratricopeptide repeat protein</fullName>
    </recommendedName>
</protein>
<evidence type="ECO:0000313" key="2">
    <source>
        <dbReference type="Proteomes" id="UP000284605"/>
    </source>
</evidence>
<reference evidence="1 2" key="1">
    <citation type="submission" date="2018-09" db="EMBL/GenBank/DDBJ databases">
        <authorList>
            <person name="Zhu H."/>
        </authorList>
    </citation>
    <scope>NUCLEOTIDE SEQUENCE [LARGE SCALE GENOMIC DNA]</scope>
    <source>
        <strain evidence="1 2">K1W22B-8</strain>
    </source>
</reference>
<proteinExistence type="predicted"/>